<name>A0A150FQQ7_CLOPD</name>
<dbReference type="AlphaFoldDB" id="A0A150FQQ7"/>
<gene>
    <name evidence="1" type="ORF">JWYL7_1022</name>
    <name evidence="2" type="ORF">SAMN05661008_00830</name>
</gene>
<dbReference type="Proteomes" id="UP000323392">
    <property type="component" value="Unassembled WGS sequence"/>
</dbReference>
<dbReference type="RefSeq" id="WP_066069988.1">
    <property type="nucleotide sequence ID" value="NZ_FRBG01000005.1"/>
</dbReference>
<sequence precursor="true">MRRNGSMTNAAIIGGILGATASAYALSRMNVMQRRRVYRTGRNIARFANKVMDRMDNGWF</sequence>
<proteinExistence type="predicted"/>
<evidence type="ECO:0008006" key="5">
    <source>
        <dbReference type="Google" id="ProtNLM"/>
    </source>
</evidence>
<dbReference type="OrthoDB" id="1753606at2"/>
<dbReference type="EMBL" id="LSFY01000001">
    <property type="protein sequence ID" value="KXZ39947.1"/>
    <property type="molecule type" value="Genomic_DNA"/>
</dbReference>
<accession>A0A150FQQ7</accession>
<evidence type="ECO:0000313" key="1">
    <source>
        <dbReference type="EMBL" id="KXZ39947.1"/>
    </source>
</evidence>
<dbReference type="Proteomes" id="UP000092605">
    <property type="component" value="Unassembled WGS sequence"/>
</dbReference>
<reference evidence="1 3" key="1">
    <citation type="submission" date="2016-02" db="EMBL/GenBank/DDBJ databases">
        <title>Draft genome sequence for Clostridium paradoxum JW-YL-7.</title>
        <authorList>
            <person name="Utturkar S.M."/>
            <person name="Lancaster A."/>
            <person name="Poole F.L."/>
            <person name="Adams M.W."/>
            <person name="Brown S.D."/>
        </authorList>
    </citation>
    <scope>NUCLEOTIDE SEQUENCE [LARGE SCALE GENOMIC DNA]</scope>
    <source>
        <strain evidence="1 3">JW-YL-7</strain>
    </source>
</reference>
<dbReference type="STRING" id="1121328.JWYL7_1022"/>
<evidence type="ECO:0000313" key="3">
    <source>
        <dbReference type="Proteomes" id="UP000092605"/>
    </source>
</evidence>
<keyword evidence="4" id="KW-1185">Reference proteome</keyword>
<reference evidence="2 4" key="2">
    <citation type="submission" date="2016-11" db="EMBL/GenBank/DDBJ databases">
        <authorList>
            <person name="Varghese N."/>
            <person name="Submissions S."/>
        </authorList>
    </citation>
    <scope>NUCLEOTIDE SEQUENCE [LARGE SCALE GENOMIC DNA]</scope>
    <source>
        <strain evidence="2 4">DSM 7308</strain>
    </source>
</reference>
<evidence type="ECO:0000313" key="2">
    <source>
        <dbReference type="EMBL" id="SHK76088.1"/>
    </source>
</evidence>
<organism evidence="1 3">
    <name type="scientific">Alkalithermobacter thermoalcaliphilus JW-YL-7 = DSM 7308</name>
    <dbReference type="NCBI Taxonomy" id="1121328"/>
    <lineage>
        <taxon>Bacteria</taxon>
        <taxon>Bacillati</taxon>
        <taxon>Bacillota</taxon>
        <taxon>Clostridia</taxon>
        <taxon>Peptostreptococcales</taxon>
        <taxon>Tepidibacteraceae</taxon>
        <taxon>Alkalithermobacter</taxon>
    </lineage>
</organism>
<comment type="caution">
    <text evidence="1">The sequence shown here is derived from an EMBL/GenBank/DDBJ whole genome shotgun (WGS) entry which is preliminary data.</text>
</comment>
<dbReference type="EMBL" id="FRBG01000005">
    <property type="protein sequence ID" value="SHK76088.1"/>
    <property type="molecule type" value="Genomic_DNA"/>
</dbReference>
<evidence type="ECO:0000313" key="4">
    <source>
        <dbReference type="Proteomes" id="UP000323392"/>
    </source>
</evidence>
<protein>
    <recommendedName>
        <fullName evidence="5">YtxH domain-containing protein</fullName>
    </recommendedName>
</protein>